<reference evidence="2" key="1">
    <citation type="submission" date="2014-01" db="EMBL/GenBank/DDBJ databases">
        <title>The Genome Sequence of Anopheles farauti FAR1 (V2).</title>
        <authorList>
            <consortium name="The Broad Institute Genomics Platform"/>
            <person name="Neafsey D.E."/>
            <person name="Besansky N."/>
            <person name="Howell P."/>
            <person name="Walton C."/>
            <person name="Young S.K."/>
            <person name="Zeng Q."/>
            <person name="Gargeya S."/>
            <person name="Fitzgerald M."/>
            <person name="Haas B."/>
            <person name="Abouelleil A."/>
            <person name="Allen A.W."/>
            <person name="Alvarado L."/>
            <person name="Arachchi H.M."/>
            <person name="Berlin A.M."/>
            <person name="Chapman S.B."/>
            <person name="Gainer-Dewar J."/>
            <person name="Goldberg J."/>
            <person name="Griggs A."/>
            <person name="Gujja S."/>
            <person name="Hansen M."/>
            <person name="Howarth C."/>
            <person name="Imamovic A."/>
            <person name="Ireland A."/>
            <person name="Larimer J."/>
            <person name="McCowan C."/>
            <person name="Murphy C."/>
            <person name="Pearson M."/>
            <person name="Poon T.W."/>
            <person name="Priest M."/>
            <person name="Roberts A."/>
            <person name="Saif S."/>
            <person name="Shea T."/>
            <person name="Sisk P."/>
            <person name="Sykes S."/>
            <person name="Wortman J."/>
            <person name="Nusbaum C."/>
            <person name="Birren B."/>
        </authorList>
    </citation>
    <scope>NUCLEOTIDE SEQUENCE [LARGE SCALE GENOMIC DNA]</scope>
    <source>
        <strain evidence="2">FAR1</strain>
    </source>
</reference>
<evidence type="ECO:0000313" key="1">
    <source>
        <dbReference type="EnsemblMetazoa" id="AFAF002225-PA"/>
    </source>
</evidence>
<name>A0A182Q3A2_9DIPT</name>
<evidence type="ECO:0000313" key="2">
    <source>
        <dbReference type="Proteomes" id="UP000075886"/>
    </source>
</evidence>
<protein>
    <submittedName>
        <fullName evidence="1">Uncharacterized protein</fullName>
    </submittedName>
</protein>
<sequence>MPSCQQHSHRTEVLRQRRTMEKPRAANLLLLLALGCLCGALSGGGVVSASAIPTASFPANGNGLANSASADVGHRRTSCLAVHPILKQRGVDQLDMPIDPIPGCPLTVSNRPASTLNCPIVLVLAG</sequence>
<dbReference type="EnsemblMetazoa" id="AFAF002225-RA">
    <property type="protein sequence ID" value="AFAF002225-PA"/>
    <property type="gene ID" value="AFAF002225"/>
</dbReference>
<dbReference type="EMBL" id="AXCN02000232">
    <property type="status" value="NOT_ANNOTATED_CDS"/>
    <property type="molecule type" value="Genomic_DNA"/>
</dbReference>
<organism evidence="1 2">
    <name type="scientific">Anopheles farauti</name>
    <dbReference type="NCBI Taxonomy" id="69004"/>
    <lineage>
        <taxon>Eukaryota</taxon>
        <taxon>Metazoa</taxon>
        <taxon>Ecdysozoa</taxon>
        <taxon>Arthropoda</taxon>
        <taxon>Hexapoda</taxon>
        <taxon>Insecta</taxon>
        <taxon>Pterygota</taxon>
        <taxon>Neoptera</taxon>
        <taxon>Endopterygota</taxon>
        <taxon>Diptera</taxon>
        <taxon>Nematocera</taxon>
        <taxon>Culicoidea</taxon>
        <taxon>Culicidae</taxon>
        <taxon>Anophelinae</taxon>
        <taxon>Anopheles</taxon>
    </lineage>
</organism>
<proteinExistence type="predicted"/>
<dbReference type="VEuPathDB" id="VectorBase:AFAF002225"/>
<dbReference type="AlphaFoldDB" id="A0A182Q3A2"/>
<dbReference type="Proteomes" id="UP000075886">
    <property type="component" value="Unassembled WGS sequence"/>
</dbReference>
<keyword evidence="2" id="KW-1185">Reference proteome</keyword>
<accession>A0A182Q3A2</accession>
<reference evidence="1" key="2">
    <citation type="submission" date="2020-05" db="UniProtKB">
        <authorList>
            <consortium name="EnsemblMetazoa"/>
        </authorList>
    </citation>
    <scope>IDENTIFICATION</scope>
    <source>
        <strain evidence="1">FAR1</strain>
    </source>
</reference>